<dbReference type="KEGG" id="qlo:115970809"/>
<evidence type="ECO:0000256" key="1">
    <source>
        <dbReference type="ARBA" id="ARBA00022603"/>
    </source>
</evidence>
<evidence type="ECO:0008006" key="5">
    <source>
        <dbReference type="Google" id="ProtNLM"/>
    </source>
</evidence>
<dbReference type="InterPro" id="IPR007213">
    <property type="entry name" value="Ppm1/Ppm2/Tcmp"/>
</dbReference>
<reference evidence="3 4" key="1">
    <citation type="journal article" date="2016" name="G3 (Bethesda)">
        <title>First Draft Assembly and Annotation of the Genome of a California Endemic Oak Quercus lobata Nee (Fagaceae).</title>
        <authorList>
            <person name="Sork V.L."/>
            <person name="Fitz-Gibbon S.T."/>
            <person name="Puiu D."/>
            <person name="Crepeau M."/>
            <person name="Gugger P.F."/>
            <person name="Sherman R."/>
            <person name="Stevens K."/>
            <person name="Langley C.H."/>
            <person name="Pellegrini M."/>
            <person name="Salzberg S.L."/>
        </authorList>
    </citation>
    <scope>NUCLEOTIDE SEQUENCE [LARGE SCALE GENOMIC DNA]</scope>
    <source>
        <strain evidence="3 4">cv. SW786</strain>
    </source>
</reference>
<sequence>MEALLRFTRPPAIAILRPPLTCSSKKRVSGLRAKLDDSTDPLLQAAINSASLRYQETHRPDPLFLDTYAGCFVPPPVQTDIKQHSDHYCLATRFIDDALLRTVNHIDGFKQVVLFTDGMDTRPYRLGWPASTLIFDISPERVFKRAAQKLQDIGARIPRNCLFFHVPMESLDIQQTLCAKGFTGDRPSIWVIQGFPVMTLANFEDILVLASNLAMSGCYFLGEMPAWLTQTEFGPKSTIRQWMNKLFMSNGFKVDMISFEDVAGDLHKQLALRHYNKILFAAEQLRLSDDQMRTFWREFQRLEEQGDEDGFEEL</sequence>
<dbReference type="Proteomes" id="UP000594261">
    <property type="component" value="Chromosome 12"/>
</dbReference>
<evidence type="ECO:0000313" key="4">
    <source>
        <dbReference type="Proteomes" id="UP000594261"/>
    </source>
</evidence>
<accession>A0A7N2N707</accession>
<protein>
    <recommendedName>
        <fullName evidence="5">S-adenosyl-L-methionine-dependent methyltransferase</fullName>
    </recommendedName>
</protein>
<name>A0A7N2N707_QUELO</name>
<keyword evidence="4" id="KW-1185">Reference proteome</keyword>
<organism evidence="3 4">
    <name type="scientific">Quercus lobata</name>
    <name type="common">Valley oak</name>
    <dbReference type="NCBI Taxonomy" id="97700"/>
    <lineage>
        <taxon>Eukaryota</taxon>
        <taxon>Viridiplantae</taxon>
        <taxon>Streptophyta</taxon>
        <taxon>Embryophyta</taxon>
        <taxon>Tracheophyta</taxon>
        <taxon>Spermatophyta</taxon>
        <taxon>Magnoliopsida</taxon>
        <taxon>eudicotyledons</taxon>
        <taxon>Gunneridae</taxon>
        <taxon>Pentapetalae</taxon>
        <taxon>rosids</taxon>
        <taxon>fabids</taxon>
        <taxon>Fagales</taxon>
        <taxon>Fagaceae</taxon>
        <taxon>Quercus</taxon>
    </lineage>
</organism>
<dbReference type="PANTHER" id="PTHR43619">
    <property type="entry name" value="S-ADENOSYL-L-METHIONINE-DEPENDENT METHYLTRANSFERASE YKTD-RELATED"/>
    <property type="match status" value="1"/>
</dbReference>
<dbReference type="Gramene" id="QL12p028401:mrna">
    <property type="protein sequence ID" value="QL12p028401:mrna"/>
    <property type="gene ID" value="QL12p028401"/>
</dbReference>
<dbReference type="EnsemblPlants" id="QL12p028401:mrna">
    <property type="protein sequence ID" value="QL12p028401:mrna"/>
    <property type="gene ID" value="QL12p028401"/>
</dbReference>
<dbReference type="FunCoup" id="A0A7N2N707">
    <property type="interactions" value="381"/>
</dbReference>
<keyword evidence="2" id="KW-0808">Transferase</keyword>
<dbReference type="PANTHER" id="PTHR43619:SF2">
    <property type="entry name" value="S-ADENOSYL-L-METHIONINE-DEPENDENT METHYLTRANSFERASES SUPERFAMILY PROTEIN"/>
    <property type="match status" value="1"/>
</dbReference>
<dbReference type="AlphaFoldDB" id="A0A7N2N707"/>
<evidence type="ECO:0000256" key="2">
    <source>
        <dbReference type="ARBA" id="ARBA00022679"/>
    </source>
</evidence>
<dbReference type="SUPFAM" id="SSF53335">
    <property type="entry name" value="S-adenosyl-L-methionine-dependent methyltransferases"/>
    <property type="match status" value="1"/>
</dbReference>
<keyword evidence="1" id="KW-0489">Methyltransferase</keyword>
<dbReference type="GeneID" id="115970809"/>
<dbReference type="OMA" id="ATKGCIF"/>
<dbReference type="RefSeq" id="XP_030946283.1">
    <property type="nucleotide sequence ID" value="XM_031090423.1"/>
</dbReference>
<dbReference type="InterPro" id="IPR029063">
    <property type="entry name" value="SAM-dependent_MTases_sf"/>
</dbReference>
<dbReference type="GO" id="GO:0008168">
    <property type="term" value="F:methyltransferase activity"/>
    <property type="evidence" value="ECO:0007669"/>
    <property type="project" value="UniProtKB-KW"/>
</dbReference>
<reference evidence="3" key="2">
    <citation type="submission" date="2021-01" db="UniProtKB">
        <authorList>
            <consortium name="EnsemblPlants"/>
        </authorList>
    </citation>
    <scope>IDENTIFICATION</scope>
</reference>
<dbReference type="Pfam" id="PF04072">
    <property type="entry name" value="LCM"/>
    <property type="match status" value="1"/>
</dbReference>
<dbReference type="Gene3D" id="3.40.50.150">
    <property type="entry name" value="Vaccinia Virus protein VP39"/>
    <property type="match status" value="1"/>
</dbReference>
<evidence type="ECO:0000313" key="3">
    <source>
        <dbReference type="EnsemblPlants" id="QL12p028401:mrna"/>
    </source>
</evidence>
<dbReference type="GO" id="GO:0032259">
    <property type="term" value="P:methylation"/>
    <property type="evidence" value="ECO:0007669"/>
    <property type="project" value="UniProtKB-KW"/>
</dbReference>
<proteinExistence type="predicted"/>
<dbReference type="InParanoid" id="A0A7N2N707"/>
<dbReference type="EMBL" id="LRBV02000012">
    <property type="status" value="NOT_ANNOTATED_CDS"/>
    <property type="molecule type" value="Genomic_DNA"/>
</dbReference>
<gene>
    <name evidence="3" type="primary">LOC115970809</name>
</gene>